<feature type="compositionally biased region" description="Polar residues" evidence="1">
    <location>
        <begin position="39"/>
        <end position="71"/>
    </location>
</feature>
<dbReference type="AlphaFoldDB" id="A0A9D1MC72"/>
<feature type="compositionally biased region" description="Polar residues" evidence="1">
    <location>
        <begin position="229"/>
        <end position="243"/>
    </location>
</feature>
<evidence type="ECO:0000313" key="5">
    <source>
        <dbReference type="Proteomes" id="UP000824109"/>
    </source>
</evidence>
<evidence type="ECO:0000256" key="2">
    <source>
        <dbReference type="SAM" id="Phobius"/>
    </source>
</evidence>
<dbReference type="EMBL" id="DVNB01000082">
    <property type="protein sequence ID" value="HIU57670.1"/>
    <property type="molecule type" value="Genomic_DNA"/>
</dbReference>
<evidence type="ECO:0000256" key="1">
    <source>
        <dbReference type="SAM" id="MobiDB-lite"/>
    </source>
</evidence>
<name>A0A9D1MC72_9FIRM</name>
<feature type="region of interest" description="Disordered" evidence="1">
    <location>
        <begin position="30"/>
        <end position="71"/>
    </location>
</feature>
<comment type="caution">
    <text evidence="4">The sequence shown here is derived from an EMBL/GenBank/DDBJ whole genome shotgun (WGS) entry which is preliminary data.</text>
</comment>
<sequence>MKYSVKKITVAICAAAMSLMIAAGSAMASTARPQPDGSGETTTATMSTSSGQTGETDVNSANTQQNQVSSVVDTTQTAASANTERSYQTKLGGFLWFLLSVVVNFVISCWIGNRFYRLARKSNQSSAEIRALRKDIEEKFGSTLKDISEPALEVMNQNENYARSDEGLTMPDRQRKIEINDEEREIFRKWDAQRANSRAGARNTRPAEREEDFESDYDDYENEEERPARQSTRRNSYQPTRRSSGIRFDDDDEGYDEYDDEDYDDRRSYSGRRPSQMSERREKSTSNKVNKAKGRAKDFLSNVFPFDE</sequence>
<reference evidence="4" key="1">
    <citation type="submission" date="2020-10" db="EMBL/GenBank/DDBJ databases">
        <authorList>
            <person name="Gilroy R."/>
        </authorList>
    </citation>
    <scope>NUCLEOTIDE SEQUENCE</scope>
    <source>
        <strain evidence="4">USAMLcec3-3695</strain>
    </source>
</reference>
<evidence type="ECO:0000313" key="4">
    <source>
        <dbReference type="EMBL" id="HIU57670.1"/>
    </source>
</evidence>
<gene>
    <name evidence="4" type="ORF">IAA61_07685</name>
</gene>
<feature type="transmembrane region" description="Helical" evidence="2">
    <location>
        <begin position="94"/>
        <end position="112"/>
    </location>
</feature>
<keyword evidence="3" id="KW-0732">Signal</keyword>
<reference evidence="4" key="2">
    <citation type="journal article" date="2021" name="PeerJ">
        <title>Extensive microbial diversity within the chicken gut microbiome revealed by metagenomics and culture.</title>
        <authorList>
            <person name="Gilroy R."/>
            <person name="Ravi A."/>
            <person name="Getino M."/>
            <person name="Pursley I."/>
            <person name="Horton D.L."/>
            <person name="Alikhan N.F."/>
            <person name="Baker D."/>
            <person name="Gharbi K."/>
            <person name="Hall N."/>
            <person name="Watson M."/>
            <person name="Adriaenssens E.M."/>
            <person name="Foster-Nyarko E."/>
            <person name="Jarju S."/>
            <person name="Secka A."/>
            <person name="Antonio M."/>
            <person name="Oren A."/>
            <person name="Chaudhuri R.R."/>
            <person name="La Ragione R."/>
            <person name="Hildebrand F."/>
            <person name="Pallen M.J."/>
        </authorList>
    </citation>
    <scope>NUCLEOTIDE SEQUENCE</scope>
    <source>
        <strain evidence="4">USAMLcec3-3695</strain>
    </source>
</reference>
<feature type="signal peptide" evidence="3">
    <location>
        <begin position="1"/>
        <end position="28"/>
    </location>
</feature>
<evidence type="ECO:0000256" key="3">
    <source>
        <dbReference type="SAM" id="SignalP"/>
    </source>
</evidence>
<protein>
    <submittedName>
        <fullName evidence="4">Uncharacterized protein</fullName>
    </submittedName>
</protein>
<organism evidence="4 5">
    <name type="scientific">Candidatus Ornithomonoglobus merdipullorum</name>
    <dbReference type="NCBI Taxonomy" id="2840895"/>
    <lineage>
        <taxon>Bacteria</taxon>
        <taxon>Bacillati</taxon>
        <taxon>Bacillota</taxon>
        <taxon>Clostridia</taxon>
        <taxon>Candidatus Ornithomonoglobus</taxon>
    </lineage>
</organism>
<dbReference type="Proteomes" id="UP000824109">
    <property type="component" value="Unassembled WGS sequence"/>
</dbReference>
<feature type="chain" id="PRO_5039675460" evidence="3">
    <location>
        <begin position="29"/>
        <end position="308"/>
    </location>
</feature>
<keyword evidence="2" id="KW-1133">Transmembrane helix</keyword>
<feature type="compositionally biased region" description="Acidic residues" evidence="1">
    <location>
        <begin position="209"/>
        <end position="224"/>
    </location>
</feature>
<accession>A0A9D1MC72</accession>
<keyword evidence="2" id="KW-0812">Transmembrane</keyword>
<feature type="region of interest" description="Disordered" evidence="1">
    <location>
        <begin position="193"/>
        <end position="308"/>
    </location>
</feature>
<proteinExistence type="predicted"/>
<keyword evidence="2" id="KW-0472">Membrane</keyword>
<feature type="compositionally biased region" description="Acidic residues" evidence="1">
    <location>
        <begin position="249"/>
        <end position="263"/>
    </location>
</feature>